<dbReference type="PANTHER" id="PTHR48152:SF3">
    <property type="entry name" value="DUF946 FAMILY PROTEIN (DUF946)"/>
    <property type="match status" value="1"/>
</dbReference>
<evidence type="ECO:0000256" key="1">
    <source>
        <dbReference type="SAM" id="MobiDB-lite"/>
    </source>
</evidence>
<sequence>MYFSEHSGGTWVEASELEFQNGNKAVAYASLHGHAFYPKPGLVLQGSGGIGIRNDTEKSKMVMDTGVSYSLVAAEYLGSAINEPAWLNYCREWGPKLSYDITDEIKKVEKALPGPVRSAFEKFVKGLPNEVLGEEGPTGPKMKNNWSGDER</sequence>
<accession>A0A6A1WQ58</accession>
<dbReference type="InterPro" id="IPR009291">
    <property type="entry name" value="Vps62"/>
</dbReference>
<evidence type="ECO:0000313" key="2">
    <source>
        <dbReference type="EMBL" id="KAB1224910.1"/>
    </source>
</evidence>
<dbReference type="EMBL" id="RXIC02000019">
    <property type="protein sequence ID" value="KAB1224910.1"/>
    <property type="molecule type" value="Genomic_DNA"/>
</dbReference>
<gene>
    <name evidence="2" type="ORF">CJ030_MR1G007279</name>
</gene>
<feature type="region of interest" description="Disordered" evidence="1">
    <location>
        <begin position="131"/>
        <end position="151"/>
    </location>
</feature>
<evidence type="ECO:0000313" key="3">
    <source>
        <dbReference type="Proteomes" id="UP000516437"/>
    </source>
</evidence>
<name>A0A6A1WQ58_9ROSI</name>
<organism evidence="2 3">
    <name type="scientific">Morella rubra</name>
    <name type="common">Chinese bayberry</name>
    <dbReference type="NCBI Taxonomy" id="262757"/>
    <lineage>
        <taxon>Eukaryota</taxon>
        <taxon>Viridiplantae</taxon>
        <taxon>Streptophyta</taxon>
        <taxon>Embryophyta</taxon>
        <taxon>Tracheophyta</taxon>
        <taxon>Spermatophyta</taxon>
        <taxon>Magnoliopsida</taxon>
        <taxon>eudicotyledons</taxon>
        <taxon>Gunneridae</taxon>
        <taxon>Pentapetalae</taxon>
        <taxon>rosids</taxon>
        <taxon>fabids</taxon>
        <taxon>Fagales</taxon>
        <taxon>Myricaceae</taxon>
        <taxon>Morella</taxon>
    </lineage>
</organism>
<dbReference type="AlphaFoldDB" id="A0A6A1WQ58"/>
<reference evidence="2 3" key="1">
    <citation type="journal article" date="2019" name="Plant Biotechnol. J.">
        <title>The red bayberry genome and genetic basis of sex determination.</title>
        <authorList>
            <person name="Jia H.M."/>
            <person name="Jia H.J."/>
            <person name="Cai Q.L."/>
            <person name="Wang Y."/>
            <person name="Zhao H.B."/>
            <person name="Yang W.F."/>
            <person name="Wang G.Y."/>
            <person name="Li Y.H."/>
            <person name="Zhan D.L."/>
            <person name="Shen Y.T."/>
            <person name="Niu Q.F."/>
            <person name="Chang L."/>
            <person name="Qiu J."/>
            <person name="Zhao L."/>
            <person name="Xie H.B."/>
            <person name="Fu W.Y."/>
            <person name="Jin J."/>
            <person name="Li X.W."/>
            <person name="Jiao Y."/>
            <person name="Zhou C.C."/>
            <person name="Tu T."/>
            <person name="Chai C.Y."/>
            <person name="Gao J.L."/>
            <person name="Fan L.J."/>
            <person name="van de Weg E."/>
            <person name="Wang J.Y."/>
            <person name="Gao Z.S."/>
        </authorList>
    </citation>
    <scope>NUCLEOTIDE SEQUENCE [LARGE SCALE GENOMIC DNA]</scope>
    <source>
        <tissue evidence="2">Leaves</tissue>
    </source>
</reference>
<dbReference type="Pfam" id="PF06101">
    <property type="entry name" value="Vps62"/>
    <property type="match status" value="1"/>
</dbReference>
<comment type="caution">
    <text evidence="2">The sequence shown here is derived from an EMBL/GenBank/DDBJ whole genome shotgun (WGS) entry which is preliminary data.</text>
</comment>
<keyword evidence="3" id="KW-1185">Reference proteome</keyword>
<protein>
    <submittedName>
        <fullName evidence="2">Uncharacterized protein</fullName>
    </submittedName>
</protein>
<proteinExistence type="predicted"/>
<dbReference type="PANTHER" id="PTHR48152">
    <property type="entry name" value="F1C9.34 PROTEIN"/>
    <property type="match status" value="1"/>
</dbReference>
<dbReference type="Proteomes" id="UP000516437">
    <property type="component" value="Chromosome 1"/>
</dbReference>
<dbReference type="OrthoDB" id="188042at2759"/>